<comment type="pathway">
    <text evidence="4">Quinol/quinone metabolism; menaquinone biosynthesis; menaquinol from 1,4-dihydroxy-2-naphthoate: step 2/2.</text>
</comment>
<sequence>MEPLLHRNREAIARMFSAIAPKYDLLNRLLSGFSDVRWRKFAVEWLPVSARTVVDIGTGTGDFAFAVLDRCNEAKVIGIDLSTQMLKLAQRKAVNQSKKDSCSWLVADGLNLPLRDGFADAVVCAFVIRNFEDLTKGLREMHRVLKPDGVALILEFCQPKPSWWWTPIGLFVRYFVPMAGRLLSDPVAYFYLVASIKTFLPAESIAEKLRAVGFRKVTWTPLTFGVTTLFLAVK</sequence>
<evidence type="ECO:0000256" key="4">
    <source>
        <dbReference type="HAMAP-Rule" id="MF_01813"/>
    </source>
</evidence>
<dbReference type="PROSITE" id="PS51608">
    <property type="entry name" value="SAM_MT_UBIE"/>
    <property type="match status" value="1"/>
</dbReference>
<dbReference type="PANTHER" id="PTHR43591">
    <property type="entry name" value="METHYLTRANSFERASE"/>
    <property type="match status" value="1"/>
</dbReference>
<dbReference type="PANTHER" id="PTHR43591:SF24">
    <property type="entry name" value="2-METHOXY-6-POLYPRENYL-1,4-BENZOQUINOL METHYLASE, MITOCHONDRIAL"/>
    <property type="match status" value="1"/>
</dbReference>
<comment type="catalytic activity">
    <reaction evidence="4">
        <text>a 2-demethylmenaquinol + S-adenosyl-L-methionine = a menaquinol + S-adenosyl-L-homocysteine + H(+)</text>
        <dbReference type="Rhea" id="RHEA:42640"/>
        <dbReference type="Rhea" id="RHEA-COMP:9539"/>
        <dbReference type="Rhea" id="RHEA-COMP:9563"/>
        <dbReference type="ChEBI" id="CHEBI:15378"/>
        <dbReference type="ChEBI" id="CHEBI:18151"/>
        <dbReference type="ChEBI" id="CHEBI:55437"/>
        <dbReference type="ChEBI" id="CHEBI:57856"/>
        <dbReference type="ChEBI" id="CHEBI:59789"/>
        <dbReference type="EC" id="2.1.1.163"/>
    </reaction>
</comment>
<dbReference type="RefSeq" id="WP_259092379.1">
    <property type="nucleotide sequence ID" value="NZ_CP130454.1"/>
</dbReference>
<comment type="function">
    <text evidence="4">Methyltransferase required for the conversion of demethylmenaquinol (DMKH2) to menaquinol (MKH2).</text>
</comment>
<name>A0ABT2EIQ4_9BACT</name>
<dbReference type="InterPro" id="IPR023576">
    <property type="entry name" value="UbiE/COQ5_MeTrFase_CS"/>
</dbReference>
<dbReference type="GO" id="GO:0043770">
    <property type="term" value="F:demethylmenaquinone methyltransferase activity"/>
    <property type="evidence" value="ECO:0007669"/>
    <property type="project" value="UniProtKB-EC"/>
</dbReference>
<dbReference type="SUPFAM" id="SSF53335">
    <property type="entry name" value="S-adenosyl-L-methionine-dependent methyltransferases"/>
    <property type="match status" value="1"/>
</dbReference>
<dbReference type="GO" id="GO:0008425">
    <property type="term" value="F:2-methoxy-6-polyprenyl-1,4-benzoquinol methyltransferase activity"/>
    <property type="evidence" value="ECO:0007669"/>
    <property type="project" value="UniProtKB-EC"/>
</dbReference>
<evidence type="ECO:0000256" key="3">
    <source>
        <dbReference type="ARBA" id="ARBA00022691"/>
    </source>
</evidence>
<dbReference type="InterPro" id="IPR029063">
    <property type="entry name" value="SAM-dependent_MTases_sf"/>
</dbReference>
<dbReference type="HAMAP" id="MF_01813">
    <property type="entry name" value="MenG_UbiE_methyltr"/>
    <property type="match status" value="1"/>
</dbReference>
<evidence type="ECO:0000256" key="1">
    <source>
        <dbReference type="ARBA" id="ARBA00022603"/>
    </source>
</evidence>
<evidence type="ECO:0000313" key="5">
    <source>
        <dbReference type="EMBL" id="MCS3917819.1"/>
    </source>
</evidence>
<gene>
    <name evidence="4" type="primary">menG</name>
    <name evidence="5" type="ORF">M2350_000216</name>
</gene>
<protein>
    <recommendedName>
        <fullName evidence="4">Demethylmenaquinone methyltransferase</fullName>
        <ecNumber evidence="4">2.1.1.163</ecNumber>
    </recommendedName>
</protein>
<reference evidence="5 6" key="1">
    <citation type="submission" date="2022-08" db="EMBL/GenBank/DDBJ databases">
        <title>Bacterial and archaeal communities from various locations to study Microbial Dark Matter (Phase II).</title>
        <authorList>
            <person name="Stepanauskas R."/>
        </authorList>
    </citation>
    <scope>NUCLEOTIDE SEQUENCE [LARGE SCALE GENOMIC DNA]</scope>
    <source>
        <strain evidence="5 6">PD1</strain>
    </source>
</reference>
<dbReference type="NCBIfam" id="TIGR01934">
    <property type="entry name" value="MenG_MenH_UbiE"/>
    <property type="match status" value="1"/>
</dbReference>
<keyword evidence="3 4" id="KW-0949">S-adenosyl-L-methionine</keyword>
<dbReference type="EC" id="2.1.1.163" evidence="4"/>
<dbReference type="GO" id="GO:0032259">
    <property type="term" value="P:methylation"/>
    <property type="evidence" value="ECO:0007669"/>
    <property type="project" value="UniProtKB-KW"/>
</dbReference>
<comment type="similarity">
    <text evidence="4">Belongs to the class I-like SAM-binding methyltransferase superfamily. MenG/UbiE family.</text>
</comment>
<dbReference type="CDD" id="cd02440">
    <property type="entry name" value="AdoMet_MTases"/>
    <property type="match status" value="1"/>
</dbReference>
<evidence type="ECO:0000256" key="2">
    <source>
        <dbReference type="ARBA" id="ARBA00022679"/>
    </source>
</evidence>
<comment type="caution">
    <text evidence="5">The sequence shown here is derived from an EMBL/GenBank/DDBJ whole genome shotgun (WGS) entry which is preliminary data.</text>
</comment>
<dbReference type="EMBL" id="JANUCP010000001">
    <property type="protein sequence ID" value="MCS3917819.1"/>
    <property type="molecule type" value="Genomic_DNA"/>
</dbReference>
<keyword evidence="2 4" id="KW-0808">Transferase</keyword>
<feature type="binding site" evidence="4">
    <location>
        <position position="80"/>
    </location>
    <ligand>
        <name>S-adenosyl-L-methionine</name>
        <dbReference type="ChEBI" id="CHEBI:59789"/>
    </ligand>
</feature>
<dbReference type="PROSITE" id="PS01183">
    <property type="entry name" value="UBIE_1"/>
    <property type="match status" value="1"/>
</dbReference>
<feature type="binding site" evidence="4">
    <location>
        <position position="60"/>
    </location>
    <ligand>
        <name>S-adenosyl-L-methionine</name>
        <dbReference type="ChEBI" id="CHEBI:59789"/>
    </ligand>
</feature>
<comment type="caution">
    <text evidence="4">Lacks conserved residue(s) required for the propagation of feature annotation.</text>
</comment>
<organism evidence="5 6">
    <name type="scientific">Candidatus Fervidibacter sacchari</name>
    <dbReference type="NCBI Taxonomy" id="1448929"/>
    <lineage>
        <taxon>Bacteria</taxon>
        <taxon>Candidatus Fervidibacterota</taxon>
        <taxon>Candidatus Fervidibacter</taxon>
    </lineage>
</organism>
<proteinExistence type="inferred from homology"/>
<keyword evidence="4" id="KW-0474">Menaquinone biosynthesis</keyword>
<dbReference type="Proteomes" id="UP001204798">
    <property type="component" value="Unassembled WGS sequence"/>
</dbReference>
<dbReference type="Gene3D" id="3.40.50.150">
    <property type="entry name" value="Vaccinia Virus protein VP39"/>
    <property type="match status" value="1"/>
</dbReference>
<dbReference type="InterPro" id="IPR004033">
    <property type="entry name" value="UbiE/COQ5_MeTrFase"/>
</dbReference>
<feature type="binding site" evidence="4">
    <location>
        <begin position="108"/>
        <end position="109"/>
    </location>
    <ligand>
        <name>S-adenosyl-L-methionine</name>
        <dbReference type="ChEBI" id="CHEBI:59789"/>
    </ligand>
</feature>
<accession>A0ABT2EIQ4</accession>
<keyword evidence="1 4" id="KW-0489">Methyltransferase</keyword>
<dbReference type="Pfam" id="PF01209">
    <property type="entry name" value="Ubie_methyltran"/>
    <property type="match status" value="1"/>
</dbReference>
<keyword evidence="6" id="KW-1185">Reference proteome</keyword>
<evidence type="ECO:0000313" key="6">
    <source>
        <dbReference type="Proteomes" id="UP001204798"/>
    </source>
</evidence>